<dbReference type="RefSeq" id="WP_096495210.1">
    <property type="nucleotide sequence ID" value="NZ_CP023445.1"/>
</dbReference>
<dbReference type="Proteomes" id="UP000218505">
    <property type="component" value="Chromosome"/>
</dbReference>
<dbReference type="EMBL" id="CP023445">
    <property type="protein sequence ID" value="ATE55376.1"/>
    <property type="molecule type" value="Genomic_DNA"/>
</dbReference>
<dbReference type="Pfam" id="PF08012">
    <property type="entry name" value="DUF1702"/>
    <property type="match status" value="1"/>
</dbReference>
<dbReference type="AlphaFoldDB" id="A0A290Z8Q2"/>
<dbReference type="KEGG" id="apre:CNX65_20540"/>
<dbReference type="InterPro" id="IPR012964">
    <property type="entry name" value="DUF1702"/>
</dbReference>
<organism evidence="1 2">
    <name type="scientific">Actinosynnema pretiosum</name>
    <dbReference type="NCBI Taxonomy" id="42197"/>
    <lineage>
        <taxon>Bacteria</taxon>
        <taxon>Bacillati</taxon>
        <taxon>Actinomycetota</taxon>
        <taxon>Actinomycetes</taxon>
        <taxon>Pseudonocardiales</taxon>
        <taxon>Pseudonocardiaceae</taxon>
        <taxon>Actinosynnema</taxon>
    </lineage>
</organism>
<gene>
    <name evidence="1" type="ORF">CNX65_20540</name>
</gene>
<sequence>MSSTLGALRRRVLTPDVSETRLSVRGFHDKDPAARELLETVGGSFLAGFGHAAQARAPEDATAPLEEVPAPYRGFAYEGAGMAFAIRDALPLGRRGRNARFLSGAGAQHAYMVYVGAGWAMARVPRALWSRMALDDPLLRWLALDGYGFHQAYFHTERYVRERYREARFPWPGGPMSWYADHVIDQGIGRASWFVGGADPAVVADLIDSFAESRRGDLYAGAGLAATYAGGGDEAELREFAARAGDWAPQLAQGSAFAATARVDAGLEVPHTSVATGVFCGITPREAKELCDRTRPGPVAELPERPGVPAYEVWRQRIASAFGAGVSA</sequence>
<evidence type="ECO:0000313" key="1">
    <source>
        <dbReference type="EMBL" id="ATE55376.1"/>
    </source>
</evidence>
<accession>A0A290Z8Q2</accession>
<name>A0A290Z8Q2_9PSEU</name>
<proteinExistence type="predicted"/>
<reference evidence="1" key="1">
    <citation type="submission" date="2017-09" db="EMBL/GenBank/DDBJ databases">
        <title>Complete Genome Sequence of ansamitocin-producing Bacterium Actinosynnema pretiosum X47.</title>
        <authorList>
            <person name="Cao G."/>
            <person name="Zong G."/>
            <person name="Zhong C."/>
            <person name="Fu J."/>
        </authorList>
    </citation>
    <scope>NUCLEOTIDE SEQUENCE [LARGE SCALE GENOMIC DNA]</scope>
    <source>
        <strain evidence="1">X47</strain>
    </source>
</reference>
<keyword evidence="2" id="KW-1185">Reference proteome</keyword>
<evidence type="ECO:0000313" key="2">
    <source>
        <dbReference type="Proteomes" id="UP000218505"/>
    </source>
</evidence>
<protein>
    <submittedName>
        <fullName evidence="1">Enediyne biosynthesis protein</fullName>
    </submittedName>
</protein>